<dbReference type="EMBL" id="JAPEVG010000373">
    <property type="protein sequence ID" value="KAJ8463772.1"/>
    <property type="molecule type" value="Genomic_DNA"/>
</dbReference>
<dbReference type="InterPro" id="IPR032675">
    <property type="entry name" value="LRR_dom_sf"/>
</dbReference>
<dbReference type="SUPFAM" id="SSF52047">
    <property type="entry name" value="RNI-like"/>
    <property type="match status" value="1"/>
</dbReference>
<protein>
    <recommendedName>
        <fullName evidence="3">F-box domain-containing protein</fullName>
    </recommendedName>
</protein>
<gene>
    <name evidence="1" type="ORF">ONZ51_g10037</name>
</gene>
<organism evidence="1 2">
    <name type="scientific">Trametes cubensis</name>
    <dbReference type="NCBI Taxonomy" id="1111947"/>
    <lineage>
        <taxon>Eukaryota</taxon>
        <taxon>Fungi</taxon>
        <taxon>Dikarya</taxon>
        <taxon>Basidiomycota</taxon>
        <taxon>Agaricomycotina</taxon>
        <taxon>Agaricomycetes</taxon>
        <taxon>Polyporales</taxon>
        <taxon>Polyporaceae</taxon>
        <taxon>Trametes</taxon>
    </lineage>
</organism>
<accession>A0AAD7X569</accession>
<dbReference type="AlphaFoldDB" id="A0AAD7X569"/>
<comment type="caution">
    <text evidence="1">The sequence shown here is derived from an EMBL/GenBank/DDBJ whole genome shotgun (WGS) entry which is preliminary data.</text>
</comment>
<evidence type="ECO:0000313" key="2">
    <source>
        <dbReference type="Proteomes" id="UP001215151"/>
    </source>
</evidence>
<dbReference type="InterPro" id="IPR036047">
    <property type="entry name" value="F-box-like_dom_sf"/>
</dbReference>
<evidence type="ECO:0008006" key="3">
    <source>
        <dbReference type="Google" id="ProtNLM"/>
    </source>
</evidence>
<keyword evidence="2" id="KW-1185">Reference proteome</keyword>
<name>A0AAD7X569_9APHY</name>
<reference evidence="1" key="1">
    <citation type="submission" date="2022-11" db="EMBL/GenBank/DDBJ databases">
        <title>Genome Sequence of Cubamyces cubensis.</title>
        <authorList>
            <person name="Buettner E."/>
        </authorList>
    </citation>
    <scope>NUCLEOTIDE SEQUENCE</scope>
    <source>
        <strain evidence="1">MPL-01</strain>
    </source>
</reference>
<dbReference type="Proteomes" id="UP001215151">
    <property type="component" value="Unassembled WGS sequence"/>
</dbReference>
<dbReference type="Gene3D" id="3.80.10.10">
    <property type="entry name" value="Ribonuclease Inhibitor"/>
    <property type="match status" value="1"/>
</dbReference>
<proteinExistence type="predicted"/>
<evidence type="ECO:0000313" key="1">
    <source>
        <dbReference type="EMBL" id="KAJ8463772.1"/>
    </source>
</evidence>
<dbReference type="SUPFAM" id="SSF81383">
    <property type="entry name" value="F-box domain"/>
    <property type="match status" value="1"/>
</dbReference>
<sequence length="446" mass="49957">MLSTSPPLLPVEVIEHALTFLQDNLPALARCSLVCRGFLPTCRSLVWRDVDLNFGSFKLRERLAKLSEVLVLHPDLGYLVRCFTISCARRSELSVEGAIRLCRLFPSLRSLRLFGVDYDSLPMLFRLIRSVPTLEALHLFNIRDHGIDSSVPLLLPSLPSLPYITLPLKSGLGRHNASPQTSLKVLSIVGRRRTRHGVFRDITSLLKISGLETSHLRSLNLRVSSRLESIPGVQVPSSCASHLTHFGIAVRDLTTNSTIDRLGREHMRRVFADLPKCGRLRSLCLQYDRPVHCVNRRYPQAGMHGSAAASEQPSASLFFLLELSELLSPLGAPPFPNLESLVLAFLTPPDWLSSCTEALERLAQACLGRSEDDLGERRYPRFTRLEVQMLVPEMVVLRGQKQQAWEARARFAVAGEHVLPMFASFTRAGVQVEISWVGRLYQAEQD</sequence>